<dbReference type="PANTHER" id="PTHR35578">
    <property type="entry name" value="PROLINE-RICH TRANSMEMBRANE PROTEIN 4-RELATED"/>
    <property type="match status" value="1"/>
</dbReference>
<keyword evidence="4" id="KW-0732">Signal</keyword>
<feature type="compositionally biased region" description="Polar residues" evidence="7">
    <location>
        <begin position="74"/>
        <end position="96"/>
    </location>
</feature>
<proteinExistence type="predicted"/>
<dbReference type="PANTHER" id="PTHR35578:SF6">
    <property type="entry name" value="PROLINE-RICH TRANSMEMBRANE PROTEIN 4"/>
    <property type="match status" value="1"/>
</dbReference>
<feature type="compositionally biased region" description="Low complexity" evidence="7">
    <location>
        <begin position="517"/>
        <end position="533"/>
    </location>
</feature>
<protein>
    <recommendedName>
        <fullName evidence="9">Proline-rich transmembrane protein 3/4 domain-containing protein</fullName>
    </recommendedName>
</protein>
<feature type="domain" description="Proline-rich transmembrane protein 3/4" evidence="9">
    <location>
        <begin position="152"/>
        <end position="448"/>
    </location>
</feature>
<keyword evidence="3 8" id="KW-0812">Transmembrane</keyword>
<comment type="subcellular location">
    <subcellularLocation>
        <location evidence="1">Membrane</location>
        <topology evidence="1">Multi-pass membrane protein</topology>
    </subcellularLocation>
</comment>
<evidence type="ECO:0000256" key="6">
    <source>
        <dbReference type="ARBA" id="ARBA00023136"/>
    </source>
</evidence>
<accession>A0AAW0N420</accession>
<name>A0AAW0N420_9GOBI</name>
<evidence type="ECO:0000313" key="10">
    <source>
        <dbReference type="EMBL" id="KAK7890996.1"/>
    </source>
</evidence>
<evidence type="ECO:0000256" key="8">
    <source>
        <dbReference type="SAM" id="Phobius"/>
    </source>
</evidence>
<feature type="region of interest" description="Disordered" evidence="7">
    <location>
        <begin position="616"/>
        <end position="635"/>
    </location>
</feature>
<feature type="compositionally biased region" description="Basic and acidic residues" evidence="7">
    <location>
        <begin position="97"/>
        <end position="109"/>
    </location>
</feature>
<keyword evidence="11" id="KW-1185">Reference proteome</keyword>
<evidence type="ECO:0000256" key="1">
    <source>
        <dbReference type="ARBA" id="ARBA00004141"/>
    </source>
</evidence>
<feature type="transmembrane region" description="Helical" evidence="8">
    <location>
        <begin position="418"/>
        <end position="444"/>
    </location>
</feature>
<dbReference type="InterPro" id="IPR059081">
    <property type="entry name" value="PRRT3-4"/>
</dbReference>
<dbReference type="EMBL" id="JBBPFD010000017">
    <property type="protein sequence ID" value="KAK7890996.1"/>
    <property type="molecule type" value="Genomic_DNA"/>
</dbReference>
<feature type="region of interest" description="Disordered" evidence="7">
    <location>
        <begin position="47"/>
        <end position="119"/>
    </location>
</feature>
<feature type="region of interest" description="Disordered" evidence="7">
    <location>
        <begin position="508"/>
        <end position="547"/>
    </location>
</feature>
<keyword evidence="5 8" id="KW-1133">Transmembrane helix</keyword>
<evidence type="ECO:0000259" key="9">
    <source>
        <dbReference type="Pfam" id="PF25987"/>
    </source>
</evidence>
<feature type="transmembrane region" description="Helical" evidence="8">
    <location>
        <begin position="196"/>
        <end position="220"/>
    </location>
</feature>
<evidence type="ECO:0000313" key="11">
    <source>
        <dbReference type="Proteomes" id="UP001460270"/>
    </source>
</evidence>
<reference evidence="11" key="1">
    <citation type="submission" date="2024-04" db="EMBL/GenBank/DDBJ databases">
        <title>Salinicola lusitanus LLJ914,a marine bacterium isolated from the Okinawa Trough.</title>
        <authorList>
            <person name="Li J."/>
        </authorList>
    </citation>
    <scope>NUCLEOTIDE SEQUENCE [LARGE SCALE GENOMIC DNA]</scope>
</reference>
<dbReference type="InterPro" id="IPR052836">
    <property type="entry name" value="PRRT_domain-containing"/>
</dbReference>
<feature type="transmembrane region" description="Helical" evidence="8">
    <location>
        <begin position="166"/>
        <end position="189"/>
    </location>
</feature>
<organism evidence="10 11">
    <name type="scientific">Mugilogobius chulae</name>
    <name type="common">yellowstripe goby</name>
    <dbReference type="NCBI Taxonomy" id="88201"/>
    <lineage>
        <taxon>Eukaryota</taxon>
        <taxon>Metazoa</taxon>
        <taxon>Chordata</taxon>
        <taxon>Craniata</taxon>
        <taxon>Vertebrata</taxon>
        <taxon>Euteleostomi</taxon>
        <taxon>Actinopterygii</taxon>
        <taxon>Neopterygii</taxon>
        <taxon>Teleostei</taxon>
        <taxon>Neoteleostei</taxon>
        <taxon>Acanthomorphata</taxon>
        <taxon>Gobiaria</taxon>
        <taxon>Gobiiformes</taxon>
        <taxon>Gobioidei</taxon>
        <taxon>Gobiidae</taxon>
        <taxon>Gobionellinae</taxon>
        <taxon>Mugilogobius</taxon>
    </lineage>
</organism>
<feature type="transmembrane region" description="Helical" evidence="8">
    <location>
        <begin position="133"/>
        <end position="151"/>
    </location>
</feature>
<dbReference type="Pfam" id="PF25987">
    <property type="entry name" value="PRRT3"/>
    <property type="match status" value="1"/>
</dbReference>
<feature type="transmembrane region" description="Helical" evidence="8">
    <location>
        <begin position="310"/>
        <end position="337"/>
    </location>
</feature>
<feature type="compositionally biased region" description="Polar residues" evidence="7">
    <location>
        <begin position="47"/>
        <end position="68"/>
    </location>
</feature>
<evidence type="ECO:0000256" key="3">
    <source>
        <dbReference type="ARBA" id="ARBA00022692"/>
    </source>
</evidence>
<comment type="caution">
    <text evidence="10">The sequence shown here is derived from an EMBL/GenBank/DDBJ whole genome shotgun (WGS) entry which is preliminary data.</text>
</comment>
<feature type="transmembrane region" description="Helical" evidence="8">
    <location>
        <begin position="232"/>
        <end position="256"/>
    </location>
</feature>
<keyword evidence="6 8" id="KW-0472">Membrane</keyword>
<gene>
    <name evidence="10" type="ORF">WMY93_022959</name>
</gene>
<keyword evidence="2" id="KW-0597">Phosphoprotein</keyword>
<evidence type="ECO:0000256" key="5">
    <source>
        <dbReference type="ARBA" id="ARBA00022989"/>
    </source>
</evidence>
<evidence type="ECO:0000256" key="2">
    <source>
        <dbReference type="ARBA" id="ARBA00022553"/>
    </source>
</evidence>
<feature type="compositionally biased region" description="Polar residues" evidence="7">
    <location>
        <begin position="110"/>
        <end position="119"/>
    </location>
</feature>
<feature type="transmembrane region" description="Helical" evidence="8">
    <location>
        <begin position="376"/>
        <end position="398"/>
    </location>
</feature>
<feature type="transmembrane region" description="Helical" evidence="8">
    <location>
        <begin position="281"/>
        <end position="304"/>
    </location>
</feature>
<evidence type="ECO:0000256" key="4">
    <source>
        <dbReference type="ARBA" id="ARBA00022729"/>
    </source>
</evidence>
<dbReference type="Proteomes" id="UP001460270">
    <property type="component" value="Unassembled WGS sequence"/>
</dbReference>
<evidence type="ECO:0000256" key="7">
    <source>
        <dbReference type="SAM" id="MobiDB-lite"/>
    </source>
</evidence>
<sequence length="682" mass="75553">MVITRRHPRSFRRICRNRVCSGDIDMPKDFQKTESSQVQPFKYELNSSTIVNREQPTSTEKWNKSVGSTDVDLSMSSPTKSWDWTSPTTKQNQSLESEVKDASRDDTSNELHNTTTAPCQSFNDTDDLAQTTVTLHLSLPLSLSLFLPLYSDWNSALATWGLAWEAHIYGLGSIFSAIGMVSFICLLALPLRCPPGILYFALLHFLLLSFTGMQAFVLIYDAYSFQDRLPPLALLPICALPFPCLILAFSTTFILLSLRSNLQISLPLAISPSFSALPKPCFLISMSIFHFGLSLGCVGILELFPNLPTIILLIPQGFFACLSVFLSCSYFVFYCLVQVDNKHIYRLNDNGESGGSPEAIRPPRCPFAQVEDWQRALLSGLGASVFLLSCGGVQLYAILHSLGYGGYNDIGFYPWPWWGFQLGCRIGEIGVCLGLVLIGTPPVFCKNSTKPMIKPHMGSWSRLSPTREVELASEGGVLSSPESWNQKNIVKEKSDILPLCSIDSPGNEVKHGQKLDQSPSKQSPSSSKSKIPIETNPASFNRLDSTVDLRPPSPINLSRSIDQALFSESLFSNSIFEWPRLFQTSSSLSLNHQANSGLVENGLYRTASCKDIEQDKKHKTTNHQNDLVGKKAPTGRLKNCAGRQRKLGKCDPIRGPTEDTILLTAVYREPLHICRTIKGFGL</sequence>
<dbReference type="AlphaFoldDB" id="A0AAW0N420"/>